<dbReference type="Pfam" id="PF25743">
    <property type="entry name" value="VG27"/>
    <property type="match status" value="1"/>
</dbReference>
<proteinExistence type="predicted"/>
<reference evidence="1" key="1">
    <citation type="journal article" date="2022" name="Animals (Basel)">
        <title>First Isolation of a Herpesvirus (Family Alloherpesviridae) from Great Lakes Lake Sturgeon (Acipenser fulvescens).</title>
        <authorList>
            <person name="Johnston A.E."/>
            <person name="Shavalier M.A."/>
            <person name="Scribner K.T."/>
            <person name="Soto E."/>
            <person name="Griffin M.J."/>
            <person name="Waldbieser G.C."/>
            <person name="Richardson B.M."/>
            <person name="Winters A.D."/>
            <person name="Yun S."/>
            <person name="Baker E.A."/>
            <person name="Larson D.L."/>
            <person name="Kiupel M."/>
            <person name="Loch T.P."/>
        </authorList>
    </citation>
    <scope>NUCLEOTIDE SEQUENCE</scope>
    <source>
        <strain evidence="1">200413-11TC</strain>
    </source>
</reference>
<reference evidence="1" key="2">
    <citation type="submission" date="2022-10" db="EMBL/GenBank/DDBJ databases">
        <authorList>
            <person name="Johnston A.E."/>
            <person name="Shavalier M.A."/>
            <person name="Scribner K.T."/>
            <person name="Soto E."/>
            <person name="Griffin M.J."/>
            <person name="Waldbieser G.C."/>
            <person name="Richardson B.M."/>
            <person name="Winters A.D."/>
            <person name="Yun S."/>
            <person name="Baker E.A."/>
            <person name="Larson D.L."/>
            <person name="Kiupel M."/>
            <person name="Loch T.P."/>
        </authorList>
    </citation>
    <scope>NUCLEOTIDE SEQUENCE</scope>
    <source>
        <strain evidence="1">200413-11TC</strain>
    </source>
</reference>
<sequence>MSESHLATLSCLVSDEWLNYQKRKHEPSRVGMYTDPIGLVVKNQTYLPMGIFCPVTAQIQCNNRAIYPSINGVPLYKLNNVRLGINLKGEFFNRPMDLGYLSHSNYVIINTGSEHLGPNDAFVVVPPNAVESSFQQKALKMNPSCMASSGGVNLKQSSAMWGAFMATRKIPNSSLYYTKHLFNREVDRVNKPEHTPIIEDQHILGAGGLIASLAIRIHDILTNHQDLTNIVIEYNKCVLLNNTASIPNNTDLIKLWQEPVLAGLLNSQLNVGVDMLSALSYGTRGEYLYSVMSNPTPFHSNPYSKGNLDGTTPPGASFKGYITQFNGF</sequence>
<evidence type="ECO:0000313" key="1">
    <source>
        <dbReference type="EMBL" id="WAS29289.1"/>
    </source>
</evidence>
<accession>A0A9E9JW33</accession>
<protein>
    <submittedName>
        <fullName evidence="1">Capsid triplex protein 2</fullName>
    </submittedName>
</protein>
<organism evidence="1">
    <name type="scientific">Lake sturgeon herpesvirus</name>
    <dbReference type="NCBI Taxonomy" id="2922427"/>
    <lineage>
        <taxon>Viruses</taxon>
        <taxon>Duplodnaviria</taxon>
        <taxon>Heunggongvirae</taxon>
        <taxon>Peploviricota</taxon>
        <taxon>Herviviricetes</taxon>
        <taxon>Herpesvirales</taxon>
        <taxon>Alloherpesviridae</taxon>
    </lineage>
</organism>
<dbReference type="EMBL" id="OP729417">
    <property type="protein sequence ID" value="WAS29289.1"/>
    <property type="molecule type" value="Genomic_DNA"/>
</dbReference>
<dbReference type="InterPro" id="IPR057752">
    <property type="entry name" value="VG27-like"/>
</dbReference>
<name>A0A9E9JW33_9VIRU</name>